<dbReference type="RefSeq" id="WP_167168410.1">
    <property type="nucleotide sequence ID" value="NZ_BAAAOO010000007.1"/>
</dbReference>
<evidence type="ECO:0008006" key="4">
    <source>
        <dbReference type="Google" id="ProtNLM"/>
    </source>
</evidence>
<evidence type="ECO:0000256" key="1">
    <source>
        <dbReference type="SAM" id="MobiDB-lite"/>
    </source>
</evidence>
<dbReference type="EMBL" id="JAAMOZ010000001">
    <property type="protein sequence ID" value="NIH57917.1"/>
    <property type="molecule type" value="Genomic_DNA"/>
</dbReference>
<sequence>MSNKQPPEGFPVRFGPDVTVADIDLDSEEFRVGGHRLTEARAAELAVQAERRGGRPSLSGGRRHSPALNLRVSQADRDRLDAVAAKQGRRTSDVARDALREYLDRHAS</sequence>
<dbReference type="InterPro" id="IPR010985">
    <property type="entry name" value="Ribbon_hlx_hlx"/>
</dbReference>
<name>A0ABX0SHN4_9ACTN</name>
<reference evidence="2 3" key="1">
    <citation type="submission" date="2020-02" db="EMBL/GenBank/DDBJ databases">
        <title>Sequencing the genomes of 1000 actinobacteria strains.</title>
        <authorList>
            <person name="Klenk H.-P."/>
        </authorList>
    </citation>
    <scope>NUCLEOTIDE SEQUENCE [LARGE SCALE GENOMIC DNA]</scope>
    <source>
        <strain evidence="2 3">DSM 19609</strain>
    </source>
</reference>
<dbReference type="Proteomes" id="UP000749311">
    <property type="component" value="Unassembled WGS sequence"/>
</dbReference>
<comment type="caution">
    <text evidence="2">The sequence shown here is derived from an EMBL/GenBank/DDBJ whole genome shotgun (WGS) entry which is preliminary data.</text>
</comment>
<evidence type="ECO:0000313" key="2">
    <source>
        <dbReference type="EMBL" id="NIH57917.1"/>
    </source>
</evidence>
<dbReference type="SUPFAM" id="SSF47598">
    <property type="entry name" value="Ribbon-helix-helix"/>
    <property type="match status" value="1"/>
</dbReference>
<gene>
    <name evidence="2" type="ORF">FB473_002562</name>
</gene>
<proteinExistence type="predicted"/>
<evidence type="ECO:0000313" key="3">
    <source>
        <dbReference type="Proteomes" id="UP000749311"/>
    </source>
</evidence>
<accession>A0ABX0SHN4</accession>
<feature type="region of interest" description="Disordered" evidence="1">
    <location>
        <begin position="46"/>
        <end position="69"/>
    </location>
</feature>
<organism evidence="2 3">
    <name type="scientific">Brooklawnia cerclae</name>
    <dbReference type="NCBI Taxonomy" id="349934"/>
    <lineage>
        <taxon>Bacteria</taxon>
        <taxon>Bacillati</taxon>
        <taxon>Actinomycetota</taxon>
        <taxon>Actinomycetes</taxon>
        <taxon>Propionibacteriales</taxon>
        <taxon>Propionibacteriaceae</taxon>
        <taxon>Brooklawnia</taxon>
    </lineage>
</organism>
<keyword evidence="3" id="KW-1185">Reference proteome</keyword>
<protein>
    <recommendedName>
        <fullName evidence="4">Ribbon-helix-helix protein CopG domain-containing protein</fullName>
    </recommendedName>
</protein>